<reference evidence="1" key="1">
    <citation type="submission" date="2021-02" db="EMBL/GenBank/DDBJ databases">
        <title>First Annotated Genome of the Yellow-green Alga Tribonema minus.</title>
        <authorList>
            <person name="Mahan K.M."/>
        </authorList>
    </citation>
    <scope>NUCLEOTIDE SEQUENCE</scope>
    <source>
        <strain evidence="1">UTEX B ZZ1240</strain>
    </source>
</reference>
<keyword evidence="2" id="KW-1185">Reference proteome</keyword>
<name>A0A835Z557_9STRA</name>
<dbReference type="AlphaFoldDB" id="A0A835Z557"/>
<evidence type="ECO:0000313" key="1">
    <source>
        <dbReference type="EMBL" id="KAG5187416.1"/>
    </source>
</evidence>
<evidence type="ECO:0000313" key="2">
    <source>
        <dbReference type="Proteomes" id="UP000664859"/>
    </source>
</evidence>
<proteinExistence type="predicted"/>
<organism evidence="1 2">
    <name type="scientific">Tribonema minus</name>
    <dbReference type="NCBI Taxonomy" id="303371"/>
    <lineage>
        <taxon>Eukaryota</taxon>
        <taxon>Sar</taxon>
        <taxon>Stramenopiles</taxon>
        <taxon>Ochrophyta</taxon>
        <taxon>PX clade</taxon>
        <taxon>Xanthophyceae</taxon>
        <taxon>Tribonematales</taxon>
        <taxon>Tribonemataceae</taxon>
        <taxon>Tribonema</taxon>
    </lineage>
</organism>
<comment type="caution">
    <text evidence="1">The sequence shown here is derived from an EMBL/GenBank/DDBJ whole genome shotgun (WGS) entry which is preliminary data.</text>
</comment>
<dbReference type="EMBL" id="JAFCMP010000090">
    <property type="protein sequence ID" value="KAG5187416.1"/>
    <property type="molecule type" value="Genomic_DNA"/>
</dbReference>
<sequence>MEHAKEAAARLGLVVMTPRELLEVRDPKLEALLAYHADKDRDLPHLIAADMEQLSQVMSADVKYVTFTPADAETVEVAKELNPSLLSLFRLRSDNPFPQVSLANLVLWTIGPFSRVVVLEWLISDTPITIVDGAAQPPCDCSKQVLFAQVQPASRAGVQTWRCLRDNYLFAFDIPEDSTWLRGTGLSDEELDTVRICATPAP</sequence>
<gene>
    <name evidence="1" type="ORF">JKP88DRAFT_307661</name>
</gene>
<accession>A0A835Z557</accession>
<protein>
    <submittedName>
        <fullName evidence="1">Uncharacterized protein</fullName>
    </submittedName>
</protein>
<dbReference type="Proteomes" id="UP000664859">
    <property type="component" value="Unassembled WGS sequence"/>
</dbReference>